<reference evidence="2 3" key="1">
    <citation type="submission" date="2016-10" db="EMBL/GenBank/DDBJ databases">
        <authorList>
            <person name="de Groot N.N."/>
        </authorList>
    </citation>
    <scope>NUCLEOTIDE SEQUENCE [LARGE SCALE GENOMIC DNA]</scope>
    <source>
        <strain evidence="2 3">DSM 27630</strain>
    </source>
</reference>
<name>A0A1I3DRQ0_9LACT</name>
<evidence type="ECO:0000313" key="2">
    <source>
        <dbReference type="EMBL" id="SFH89382.1"/>
    </source>
</evidence>
<accession>A0A1I3DRQ0</accession>
<dbReference type="EMBL" id="FOQE01000023">
    <property type="protein sequence ID" value="SFH77819.1"/>
    <property type="molecule type" value="Genomic_DNA"/>
</dbReference>
<dbReference type="EMBL" id="FOQE01000050">
    <property type="protein sequence ID" value="SFH89382.1"/>
    <property type="molecule type" value="Genomic_DNA"/>
</dbReference>
<evidence type="ECO:0000313" key="3">
    <source>
        <dbReference type="Proteomes" id="UP000198668"/>
    </source>
</evidence>
<evidence type="ECO:0000313" key="1">
    <source>
        <dbReference type="EMBL" id="SFH77819.1"/>
    </source>
</evidence>
<sequence>MAYTHSIKKLLNIKDPNVQLAEVPVTKEKKKDQEYLVVHGKLTYRPSCCKLCGVK</sequence>
<gene>
    <name evidence="1" type="ORF">SAMN04489868_1231</name>
    <name evidence="2" type="ORF">SAMN04489868_1501</name>
</gene>
<feature type="non-terminal residue" evidence="2">
    <location>
        <position position="55"/>
    </location>
</feature>
<proteinExistence type="predicted"/>
<protein>
    <recommendedName>
        <fullName evidence="4">Zinc-finger of transposase IS204/IS1001/IS1096/IS1165</fullName>
    </recommendedName>
</protein>
<dbReference type="AlphaFoldDB" id="A0A1I3DRQ0"/>
<keyword evidence="3" id="KW-1185">Reference proteome</keyword>
<evidence type="ECO:0008006" key="4">
    <source>
        <dbReference type="Google" id="ProtNLM"/>
    </source>
</evidence>
<organism evidence="2 3">
    <name type="scientific">Pisciglobus halotolerans</name>
    <dbReference type="NCBI Taxonomy" id="745365"/>
    <lineage>
        <taxon>Bacteria</taxon>
        <taxon>Bacillati</taxon>
        <taxon>Bacillota</taxon>
        <taxon>Bacilli</taxon>
        <taxon>Lactobacillales</taxon>
        <taxon>Carnobacteriaceae</taxon>
    </lineage>
</organism>
<dbReference type="Proteomes" id="UP000198668">
    <property type="component" value="Unassembled WGS sequence"/>
</dbReference>